<comment type="caution">
    <text evidence="1">The sequence shown here is derived from an EMBL/GenBank/DDBJ whole genome shotgun (WGS) entry which is preliminary data.</text>
</comment>
<evidence type="ECO:0000313" key="1">
    <source>
        <dbReference type="EMBL" id="MBK1818313.1"/>
    </source>
</evidence>
<dbReference type="RefSeq" id="WP_200353260.1">
    <property type="nucleotide sequence ID" value="NZ_BAABHZ010000002.1"/>
</dbReference>
<dbReference type="InterPro" id="IPR014509">
    <property type="entry name" value="YjdF-like"/>
</dbReference>
<evidence type="ECO:0000313" key="2">
    <source>
        <dbReference type="Proteomes" id="UP000600139"/>
    </source>
</evidence>
<gene>
    <name evidence="1" type="ORF">JIN84_22020</name>
</gene>
<keyword evidence="2" id="KW-1185">Reference proteome</keyword>
<accession>A0A934R4L4</accession>
<dbReference type="Proteomes" id="UP000600139">
    <property type="component" value="Unassembled WGS sequence"/>
</dbReference>
<sequence length="137" mass="15392">MKKLLQLIRDTGVWAPVAVLVFHEFASVKGYRTQIDWINHFSGGLAFSYFAWKNIPFLVRWMGTPTVPGRLAATFLAGCSAAIWWEIAEFSSDVFLGSRIQRSIHETMVDEINGVLGTITTVGILGVREYRSQRKVA</sequence>
<organism evidence="1 2">
    <name type="scientific">Luteolibacter yonseiensis</name>
    <dbReference type="NCBI Taxonomy" id="1144680"/>
    <lineage>
        <taxon>Bacteria</taxon>
        <taxon>Pseudomonadati</taxon>
        <taxon>Verrucomicrobiota</taxon>
        <taxon>Verrucomicrobiia</taxon>
        <taxon>Verrucomicrobiales</taxon>
        <taxon>Verrucomicrobiaceae</taxon>
        <taxon>Luteolibacter</taxon>
    </lineage>
</organism>
<dbReference type="AlphaFoldDB" id="A0A934R4L4"/>
<proteinExistence type="predicted"/>
<protein>
    <submittedName>
        <fullName evidence="1">Uncharacterized protein</fullName>
    </submittedName>
</protein>
<dbReference type="EMBL" id="JAENIK010000013">
    <property type="protein sequence ID" value="MBK1818313.1"/>
    <property type="molecule type" value="Genomic_DNA"/>
</dbReference>
<dbReference type="Pfam" id="PF09997">
    <property type="entry name" value="DUF2238"/>
    <property type="match status" value="1"/>
</dbReference>
<reference evidence="1" key="1">
    <citation type="submission" date="2021-01" db="EMBL/GenBank/DDBJ databases">
        <title>Modified the classification status of verrucomicrobia.</title>
        <authorList>
            <person name="Feng X."/>
        </authorList>
    </citation>
    <scope>NUCLEOTIDE SEQUENCE</scope>
    <source>
        <strain evidence="1">JCM 18052</strain>
    </source>
</reference>
<name>A0A934R4L4_9BACT</name>